<protein>
    <submittedName>
        <fullName evidence="1">Uncharacterized protein</fullName>
    </submittedName>
</protein>
<keyword evidence="2" id="KW-1185">Reference proteome</keyword>
<proteinExistence type="predicted"/>
<evidence type="ECO:0000313" key="1">
    <source>
        <dbReference type="EMBL" id="KAJ8884062.1"/>
    </source>
</evidence>
<comment type="caution">
    <text evidence="1">The sequence shown here is derived from an EMBL/GenBank/DDBJ whole genome shotgun (WGS) entry which is preliminary data.</text>
</comment>
<gene>
    <name evidence="1" type="ORF">PR048_015919</name>
</gene>
<name>A0ABQ9HII0_9NEOP</name>
<dbReference type="EMBL" id="JARBHB010000005">
    <property type="protein sequence ID" value="KAJ8884062.1"/>
    <property type="molecule type" value="Genomic_DNA"/>
</dbReference>
<evidence type="ECO:0000313" key="2">
    <source>
        <dbReference type="Proteomes" id="UP001159363"/>
    </source>
</evidence>
<dbReference type="Proteomes" id="UP001159363">
    <property type="component" value="Chromosome 4"/>
</dbReference>
<sequence length="112" mass="12921">MIFATLASRYLKATFISKAHFAYCITLEVKLVIGVAISKSPTRQNFHKSPDQTKETEEVVQLIGKRVFNEVISRIKQSKYYSISLGSTPDDHIDQLTFILRYLRNTFSLKYL</sequence>
<organism evidence="1 2">
    <name type="scientific">Dryococelus australis</name>
    <dbReference type="NCBI Taxonomy" id="614101"/>
    <lineage>
        <taxon>Eukaryota</taxon>
        <taxon>Metazoa</taxon>
        <taxon>Ecdysozoa</taxon>
        <taxon>Arthropoda</taxon>
        <taxon>Hexapoda</taxon>
        <taxon>Insecta</taxon>
        <taxon>Pterygota</taxon>
        <taxon>Neoptera</taxon>
        <taxon>Polyneoptera</taxon>
        <taxon>Phasmatodea</taxon>
        <taxon>Verophasmatodea</taxon>
        <taxon>Anareolatae</taxon>
        <taxon>Phasmatidae</taxon>
        <taxon>Eurycanthinae</taxon>
        <taxon>Dryococelus</taxon>
    </lineage>
</organism>
<reference evidence="1 2" key="1">
    <citation type="submission" date="2023-02" db="EMBL/GenBank/DDBJ databases">
        <title>LHISI_Scaffold_Assembly.</title>
        <authorList>
            <person name="Stuart O.P."/>
            <person name="Cleave R."/>
            <person name="Magrath M.J.L."/>
            <person name="Mikheyev A.S."/>
        </authorList>
    </citation>
    <scope>NUCLEOTIDE SEQUENCE [LARGE SCALE GENOMIC DNA]</scope>
    <source>
        <strain evidence="1">Daus_M_001</strain>
        <tissue evidence="1">Leg muscle</tissue>
    </source>
</reference>
<accession>A0ABQ9HII0</accession>